<name>A0AA88U6I5_9ASTE</name>
<feature type="non-terminal residue" evidence="1">
    <location>
        <position position="66"/>
    </location>
</feature>
<gene>
    <name evidence="1" type="ORF">RJ640_015415</name>
</gene>
<dbReference type="EMBL" id="JAVXUO010002509">
    <property type="protein sequence ID" value="KAK2972615.1"/>
    <property type="molecule type" value="Genomic_DNA"/>
</dbReference>
<organism evidence="1 2">
    <name type="scientific">Escallonia rubra</name>
    <dbReference type="NCBI Taxonomy" id="112253"/>
    <lineage>
        <taxon>Eukaryota</taxon>
        <taxon>Viridiplantae</taxon>
        <taxon>Streptophyta</taxon>
        <taxon>Embryophyta</taxon>
        <taxon>Tracheophyta</taxon>
        <taxon>Spermatophyta</taxon>
        <taxon>Magnoliopsida</taxon>
        <taxon>eudicotyledons</taxon>
        <taxon>Gunneridae</taxon>
        <taxon>Pentapetalae</taxon>
        <taxon>asterids</taxon>
        <taxon>campanulids</taxon>
        <taxon>Escalloniales</taxon>
        <taxon>Escalloniaceae</taxon>
        <taxon>Escallonia</taxon>
    </lineage>
</organism>
<evidence type="ECO:0000313" key="2">
    <source>
        <dbReference type="Proteomes" id="UP001187471"/>
    </source>
</evidence>
<comment type="caution">
    <text evidence="1">The sequence shown here is derived from an EMBL/GenBank/DDBJ whole genome shotgun (WGS) entry which is preliminary data.</text>
</comment>
<dbReference type="AlphaFoldDB" id="A0AA88U6I5"/>
<dbReference type="Gene3D" id="3.90.1150.10">
    <property type="entry name" value="Aspartate Aminotransferase, domain 1"/>
    <property type="match status" value="1"/>
</dbReference>
<reference evidence="1" key="1">
    <citation type="submission" date="2022-12" db="EMBL/GenBank/DDBJ databases">
        <title>Draft genome assemblies for two species of Escallonia (Escalloniales).</title>
        <authorList>
            <person name="Chanderbali A."/>
            <person name="Dervinis C."/>
            <person name="Anghel I."/>
            <person name="Soltis D."/>
            <person name="Soltis P."/>
            <person name="Zapata F."/>
        </authorList>
    </citation>
    <scope>NUCLEOTIDE SEQUENCE</scope>
    <source>
        <strain evidence="1">UCBG92.1500</strain>
        <tissue evidence="1">Leaf</tissue>
    </source>
</reference>
<accession>A0AA88U6I5</accession>
<evidence type="ECO:0000313" key="1">
    <source>
        <dbReference type="EMBL" id="KAK2972615.1"/>
    </source>
</evidence>
<dbReference type="InterPro" id="IPR015422">
    <property type="entry name" value="PyrdxlP-dep_Trfase_small"/>
</dbReference>
<dbReference type="Proteomes" id="UP001187471">
    <property type="component" value="Unassembled WGS sequence"/>
</dbReference>
<sequence>MDKHFETLLAANKRFEVAFPTNFPMVGFWISPSAIPNSEDVNEFNRNLSESINASGDAYMVHVVVG</sequence>
<keyword evidence="2" id="KW-1185">Reference proteome</keyword>
<proteinExistence type="predicted"/>
<protein>
    <submittedName>
        <fullName evidence="1">Uncharacterized protein</fullName>
    </submittedName>
</protein>